<name>A0A8T3B4Z9_DENNO</name>
<dbReference type="PANTHER" id="PTHR24559">
    <property type="entry name" value="TRANSPOSON TY3-I GAG-POL POLYPROTEIN"/>
    <property type="match status" value="1"/>
</dbReference>
<dbReference type="InterPro" id="IPR043502">
    <property type="entry name" value="DNA/RNA_pol_sf"/>
</dbReference>
<dbReference type="Pfam" id="PF00078">
    <property type="entry name" value="RVT_1"/>
    <property type="match status" value="1"/>
</dbReference>
<evidence type="ECO:0000313" key="3">
    <source>
        <dbReference type="Proteomes" id="UP000829196"/>
    </source>
</evidence>
<evidence type="ECO:0000259" key="1">
    <source>
        <dbReference type="PROSITE" id="PS50878"/>
    </source>
</evidence>
<dbReference type="PROSITE" id="PS50878">
    <property type="entry name" value="RT_POL"/>
    <property type="match status" value="1"/>
</dbReference>
<sequence length="99" mass="11304">MFMGLMNEILKQFLNKCCVAYFNDVLVFSNSLEAHTHHLLEIFETFRQHKLYLNLSKCEFAMGVVSFLGFKISAASVSADPRKVTSIVEWSTPVIHGYI</sequence>
<dbReference type="OrthoDB" id="1914663at2759"/>
<dbReference type="EMBL" id="JAGYWB010000011">
    <property type="protein sequence ID" value="KAI0504075.1"/>
    <property type="molecule type" value="Genomic_DNA"/>
</dbReference>
<dbReference type="SUPFAM" id="SSF56672">
    <property type="entry name" value="DNA/RNA polymerases"/>
    <property type="match status" value="1"/>
</dbReference>
<accession>A0A8T3B4Z9</accession>
<comment type="caution">
    <text evidence="2">The sequence shown here is derived from an EMBL/GenBank/DDBJ whole genome shotgun (WGS) entry which is preliminary data.</text>
</comment>
<dbReference type="PANTHER" id="PTHR24559:SF450">
    <property type="entry name" value="RNA-DIRECTED DNA POLYMERASE HOMOLOG"/>
    <property type="match status" value="1"/>
</dbReference>
<organism evidence="2 3">
    <name type="scientific">Dendrobium nobile</name>
    <name type="common">Orchid</name>
    <dbReference type="NCBI Taxonomy" id="94219"/>
    <lineage>
        <taxon>Eukaryota</taxon>
        <taxon>Viridiplantae</taxon>
        <taxon>Streptophyta</taxon>
        <taxon>Embryophyta</taxon>
        <taxon>Tracheophyta</taxon>
        <taxon>Spermatophyta</taxon>
        <taxon>Magnoliopsida</taxon>
        <taxon>Liliopsida</taxon>
        <taxon>Asparagales</taxon>
        <taxon>Orchidaceae</taxon>
        <taxon>Epidendroideae</taxon>
        <taxon>Malaxideae</taxon>
        <taxon>Dendrobiinae</taxon>
        <taxon>Dendrobium</taxon>
    </lineage>
</organism>
<gene>
    <name evidence="2" type="ORF">KFK09_015022</name>
</gene>
<dbReference type="SMR" id="A0A8T3B4Z9"/>
<reference evidence="2" key="1">
    <citation type="journal article" date="2022" name="Front. Genet.">
        <title>Chromosome-Scale Assembly of the Dendrobium nobile Genome Provides Insights Into the Molecular Mechanism of the Biosynthesis of the Medicinal Active Ingredient of Dendrobium.</title>
        <authorList>
            <person name="Xu Q."/>
            <person name="Niu S.-C."/>
            <person name="Li K.-L."/>
            <person name="Zheng P.-J."/>
            <person name="Zhang X.-J."/>
            <person name="Jia Y."/>
            <person name="Liu Y."/>
            <person name="Niu Y.-X."/>
            <person name="Yu L.-H."/>
            <person name="Chen D.-F."/>
            <person name="Zhang G.-Q."/>
        </authorList>
    </citation>
    <scope>NUCLEOTIDE SEQUENCE</scope>
    <source>
        <tissue evidence="2">Leaf</tissue>
    </source>
</reference>
<dbReference type="AlphaFoldDB" id="A0A8T3B4Z9"/>
<feature type="domain" description="Reverse transcriptase" evidence="1">
    <location>
        <begin position="1"/>
        <end position="72"/>
    </location>
</feature>
<proteinExistence type="predicted"/>
<dbReference type="InterPro" id="IPR043128">
    <property type="entry name" value="Rev_trsase/Diguanyl_cyclase"/>
</dbReference>
<dbReference type="Gene3D" id="3.30.70.270">
    <property type="match status" value="1"/>
</dbReference>
<evidence type="ECO:0000313" key="2">
    <source>
        <dbReference type="EMBL" id="KAI0504075.1"/>
    </source>
</evidence>
<dbReference type="InterPro" id="IPR053134">
    <property type="entry name" value="RNA-dir_DNA_polymerase"/>
</dbReference>
<keyword evidence="3" id="KW-1185">Reference proteome</keyword>
<dbReference type="InterPro" id="IPR000477">
    <property type="entry name" value="RT_dom"/>
</dbReference>
<dbReference type="Proteomes" id="UP000829196">
    <property type="component" value="Unassembled WGS sequence"/>
</dbReference>
<protein>
    <recommendedName>
        <fullName evidence="1">Reverse transcriptase domain-containing protein</fullName>
    </recommendedName>
</protein>